<dbReference type="InterPro" id="IPR018744">
    <property type="entry name" value="DUF2293"/>
</dbReference>
<dbReference type="Proteomes" id="UP000190744">
    <property type="component" value="Unassembled WGS sequence"/>
</dbReference>
<evidence type="ECO:0000259" key="2">
    <source>
        <dbReference type="Pfam" id="PF10056"/>
    </source>
</evidence>
<dbReference type="Pfam" id="PF10056">
    <property type="entry name" value="DUF2293"/>
    <property type="match status" value="1"/>
</dbReference>
<name>A0A1S9RLS4_PENBI</name>
<protein>
    <recommendedName>
        <fullName evidence="2">DUF2293 domain-containing protein</fullName>
    </recommendedName>
</protein>
<evidence type="ECO:0000313" key="4">
    <source>
        <dbReference type="Proteomes" id="UP000190744"/>
    </source>
</evidence>
<evidence type="ECO:0000313" key="3">
    <source>
        <dbReference type="EMBL" id="OOQ86455.1"/>
    </source>
</evidence>
<organism evidence="3 4">
    <name type="scientific">Penicillium brasilianum</name>
    <dbReference type="NCBI Taxonomy" id="104259"/>
    <lineage>
        <taxon>Eukaryota</taxon>
        <taxon>Fungi</taxon>
        <taxon>Dikarya</taxon>
        <taxon>Ascomycota</taxon>
        <taxon>Pezizomycotina</taxon>
        <taxon>Eurotiomycetes</taxon>
        <taxon>Eurotiomycetidae</taxon>
        <taxon>Eurotiales</taxon>
        <taxon>Aspergillaceae</taxon>
        <taxon>Penicillium</taxon>
    </lineage>
</organism>
<dbReference type="PANTHER" id="PTHR38113">
    <property type="match status" value="1"/>
</dbReference>
<dbReference type="PANTHER" id="PTHR38113:SF2">
    <property type="entry name" value="DUF2293 DOMAIN-CONTAINING PROTEIN"/>
    <property type="match status" value="1"/>
</dbReference>
<evidence type="ECO:0000256" key="1">
    <source>
        <dbReference type="SAM" id="MobiDB-lite"/>
    </source>
</evidence>
<feature type="compositionally biased region" description="Basic and acidic residues" evidence="1">
    <location>
        <begin position="40"/>
        <end position="51"/>
    </location>
</feature>
<feature type="domain" description="DUF2293" evidence="2">
    <location>
        <begin position="157"/>
        <end position="240"/>
    </location>
</feature>
<reference evidence="4" key="1">
    <citation type="submission" date="2015-09" db="EMBL/GenBank/DDBJ databases">
        <authorList>
            <person name="Fill T.P."/>
            <person name="Baretta J.F."/>
            <person name="de Almeida L.G."/>
            <person name="Rocha M."/>
            <person name="de Souza D.H."/>
            <person name="Malavazi I."/>
            <person name="Cerdeira L.T."/>
            <person name="Hong H."/>
            <person name="Samborskyy M."/>
            <person name="de Vasconcelos A.T."/>
            <person name="Leadlay P."/>
            <person name="Rodrigues-Filho E."/>
        </authorList>
    </citation>
    <scope>NUCLEOTIDE SEQUENCE [LARGE SCALE GENOMIC DNA]</scope>
    <source>
        <strain evidence="4">LaBioMMi 136</strain>
    </source>
</reference>
<accession>A0A1S9RLS4</accession>
<gene>
    <name evidence="3" type="ORF">PEBR_21438</name>
</gene>
<comment type="caution">
    <text evidence="3">The sequence shown here is derived from an EMBL/GenBank/DDBJ whole genome shotgun (WGS) entry which is preliminary data.</text>
</comment>
<proteinExistence type="predicted"/>
<sequence>MAYLPSLKVCVRHGRNKMIRGRRSGVGKPKTRSLATAIQRDEKKACQKREQASGPRIPECHEPLEDNVSELAPMPEGYSFVPNGDVYITLRCRLKAWESNQFVYKVYDALGNVPIGIRVPSEIYEEILVKSKETERPIASAANARENKPRGRERQLLRDQFPMMPGHILNAIVEHAFLEGSGRVGCNDYMPDRLRAQLAVEAHIRHNHTPYEVMLERGVIRELARRMVREAVQGIRKAWEGTG</sequence>
<dbReference type="EMBL" id="LJBN01000140">
    <property type="protein sequence ID" value="OOQ86455.1"/>
    <property type="molecule type" value="Genomic_DNA"/>
</dbReference>
<dbReference type="AlphaFoldDB" id="A0A1S9RLS4"/>
<feature type="region of interest" description="Disordered" evidence="1">
    <location>
        <begin position="40"/>
        <end position="59"/>
    </location>
</feature>